<gene>
    <name evidence="4" type="ORF">rosag_23450</name>
</gene>
<comment type="caution">
    <text evidence="4">The sequence shown here is derived from an EMBL/GenBank/DDBJ whole genome shotgun (WGS) entry which is preliminary data.</text>
</comment>
<protein>
    <recommendedName>
        <fullName evidence="3">N-acetyltransferase domain-containing protein</fullName>
    </recommendedName>
</protein>
<dbReference type="Pfam" id="PF00583">
    <property type="entry name" value="Acetyltransf_1"/>
    <property type="match status" value="1"/>
</dbReference>
<evidence type="ECO:0000256" key="2">
    <source>
        <dbReference type="ARBA" id="ARBA00023315"/>
    </source>
</evidence>
<evidence type="ECO:0000256" key="1">
    <source>
        <dbReference type="ARBA" id="ARBA00022679"/>
    </source>
</evidence>
<dbReference type="InterPro" id="IPR016181">
    <property type="entry name" value="Acyl_CoA_acyltransferase"/>
</dbReference>
<feature type="domain" description="N-acetyltransferase" evidence="3">
    <location>
        <begin position="3"/>
        <end position="140"/>
    </location>
</feature>
<dbReference type="CDD" id="cd04301">
    <property type="entry name" value="NAT_SF"/>
    <property type="match status" value="1"/>
</dbReference>
<keyword evidence="5" id="KW-1185">Reference proteome</keyword>
<evidence type="ECO:0000259" key="3">
    <source>
        <dbReference type="PROSITE" id="PS51186"/>
    </source>
</evidence>
<dbReference type="InterPro" id="IPR050832">
    <property type="entry name" value="Bact_Acetyltransf"/>
</dbReference>
<sequence>MSIVIGPAADTDAPAIAALNNIYAPDGLTLPRTPAFVASHIDSYRVARDAAGKVVGCVALDEYAPSLAELVSLAVAPEAQGQGLGKRLIAEAERVARQRGYTELFAVSLADTLFLGMGFAQSSIAEYPEKQARYAAISRSELSIGKKFLFVKPLDTPPRRERRRRGRQA</sequence>
<proteinExistence type="predicted"/>
<dbReference type="RefSeq" id="WP_284350292.1">
    <property type="nucleotide sequence ID" value="NZ_BRXS01000003.1"/>
</dbReference>
<dbReference type="SUPFAM" id="SSF55729">
    <property type="entry name" value="Acyl-CoA N-acyltransferases (Nat)"/>
    <property type="match status" value="1"/>
</dbReference>
<keyword evidence="2" id="KW-0012">Acyltransferase</keyword>
<dbReference type="EMBL" id="BRXS01000003">
    <property type="protein sequence ID" value="GLC25832.1"/>
    <property type="molecule type" value="Genomic_DNA"/>
</dbReference>
<evidence type="ECO:0000313" key="5">
    <source>
        <dbReference type="Proteomes" id="UP001161325"/>
    </source>
</evidence>
<dbReference type="AlphaFoldDB" id="A0AA37Q8T5"/>
<organism evidence="4 5">
    <name type="scientific">Roseisolibacter agri</name>
    <dbReference type="NCBI Taxonomy" id="2014610"/>
    <lineage>
        <taxon>Bacteria</taxon>
        <taxon>Pseudomonadati</taxon>
        <taxon>Gemmatimonadota</taxon>
        <taxon>Gemmatimonadia</taxon>
        <taxon>Gemmatimonadales</taxon>
        <taxon>Gemmatimonadaceae</taxon>
        <taxon>Roseisolibacter</taxon>
    </lineage>
</organism>
<accession>A0AA37Q8T5</accession>
<dbReference type="PANTHER" id="PTHR43877">
    <property type="entry name" value="AMINOALKYLPHOSPHONATE N-ACETYLTRANSFERASE-RELATED-RELATED"/>
    <property type="match status" value="1"/>
</dbReference>
<dbReference type="GO" id="GO:0016747">
    <property type="term" value="F:acyltransferase activity, transferring groups other than amino-acyl groups"/>
    <property type="evidence" value="ECO:0007669"/>
    <property type="project" value="InterPro"/>
</dbReference>
<name>A0AA37Q8T5_9BACT</name>
<reference evidence="4" key="1">
    <citation type="submission" date="2022-08" db="EMBL/GenBank/DDBJ databases">
        <title>Draft genome sequencing of Roseisolibacter agri AW1220.</title>
        <authorList>
            <person name="Tobiishi Y."/>
            <person name="Tonouchi A."/>
        </authorList>
    </citation>
    <scope>NUCLEOTIDE SEQUENCE</scope>
    <source>
        <strain evidence="4">AW1220</strain>
    </source>
</reference>
<evidence type="ECO:0000313" key="4">
    <source>
        <dbReference type="EMBL" id="GLC25832.1"/>
    </source>
</evidence>
<keyword evidence="1" id="KW-0808">Transferase</keyword>
<dbReference type="Gene3D" id="3.40.630.30">
    <property type="match status" value="1"/>
</dbReference>
<dbReference type="Proteomes" id="UP001161325">
    <property type="component" value="Unassembled WGS sequence"/>
</dbReference>
<dbReference type="InterPro" id="IPR000182">
    <property type="entry name" value="GNAT_dom"/>
</dbReference>
<dbReference type="PROSITE" id="PS51186">
    <property type="entry name" value="GNAT"/>
    <property type="match status" value="1"/>
</dbReference>